<gene>
    <name evidence="1" type="ordered locus">MTR_4g061500</name>
</gene>
<accession>G7JRL2</accession>
<reference evidence="1 3" key="1">
    <citation type="journal article" date="2011" name="Nature">
        <title>The Medicago genome provides insight into the evolution of rhizobial symbioses.</title>
        <authorList>
            <person name="Young N.D."/>
            <person name="Debelle F."/>
            <person name="Oldroyd G.E."/>
            <person name="Geurts R."/>
            <person name="Cannon S.B."/>
            <person name="Udvardi M.K."/>
            <person name="Benedito V.A."/>
            <person name="Mayer K.F."/>
            <person name="Gouzy J."/>
            <person name="Schoof H."/>
            <person name="Van de Peer Y."/>
            <person name="Proost S."/>
            <person name="Cook D.R."/>
            <person name="Meyers B.C."/>
            <person name="Spannagl M."/>
            <person name="Cheung F."/>
            <person name="De Mita S."/>
            <person name="Krishnakumar V."/>
            <person name="Gundlach H."/>
            <person name="Zhou S."/>
            <person name="Mudge J."/>
            <person name="Bharti A.K."/>
            <person name="Murray J.D."/>
            <person name="Naoumkina M.A."/>
            <person name="Rosen B."/>
            <person name="Silverstein K.A."/>
            <person name="Tang H."/>
            <person name="Rombauts S."/>
            <person name="Zhao P.X."/>
            <person name="Zhou P."/>
            <person name="Barbe V."/>
            <person name="Bardou P."/>
            <person name="Bechner M."/>
            <person name="Bellec A."/>
            <person name="Berger A."/>
            <person name="Berges H."/>
            <person name="Bidwell S."/>
            <person name="Bisseling T."/>
            <person name="Choisne N."/>
            <person name="Couloux A."/>
            <person name="Denny R."/>
            <person name="Deshpande S."/>
            <person name="Dai X."/>
            <person name="Doyle J.J."/>
            <person name="Dudez A.M."/>
            <person name="Farmer A.D."/>
            <person name="Fouteau S."/>
            <person name="Franken C."/>
            <person name="Gibelin C."/>
            <person name="Gish J."/>
            <person name="Goldstein S."/>
            <person name="Gonzalez A.J."/>
            <person name="Green P.J."/>
            <person name="Hallab A."/>
            <person name="Hartog M."/>
            <person name="Hua A."/>
            <person name="Humphray S.J."/>
            <person name="Jeong D.H."/>
            <person name="Jing Y."/>
            <person name="Jocker A."/>
            <person name="Kenton S.M."/>
            <person name="Kim D.J."/>
            <person name="Klee K."/>
            <person name="Lai H."/>
            <person name="Lang C."/>
            <person name="Lin S."/>
            <person name="Macmil S.L."/>
            <person name="Magdelenat G."/>
            <person name="Matthews L."/>
            <person name="McCorrison J."/>
            <person name="Monaghan E.L."/>
            <person name="Mun J.H."/>
            <person name="Najar F.Z."/>
            <person name="Nicholson C."/>
            <person name="Noirot C."/>
            <person name="O'Bleness M."/>
            <person name="Paule C.R."/>
            <person name="Poulain J."/>
            <person name="Prion F."/>
            <person name="Qin B."/>
            <person name="Qu C."/>
            <person name="Retzel E.F."/>
            <person name="Riddle C."/>
            <person name="Sallet E."/>
            <person name="Samain S."/>
            <person name="Samson N."/>
            <person name="Sanders I."/>
            <person name="Saurat O."/>
            <person name="Scarpelli C."/>
            <person name="Schiex T."/>
            <person name="Segurens B."/>
            <person name="Severin A.J."/>
            <person name="Sherrier D.J."/>
            <person name="Shi R."/>
            <person name="Sims S."/>
            <person name="Singer S.R."/>
            <person name="Sinharoy S."/>
            <person name="Sterck L."/>
            <person name="Viollet A."/>
            <person name="Wang B.B."/>
            <person name="Wang K."/>
            <person name="Wang M."/>
            <person name="Wang X."/>
            <person name="Warfsmann J."/>
            <person name="Weissenbach J."/>
            <person name="White D.D."/>
            <person name="White J.D."/>
            <person name="Wiley G.B."/>
            <person name="Wincker P."/>
            <person name="Xing Y."/>
            <person name="Yang L."/>
            <person name="Yao Z."/>
            <person name="Ying F."/>
            <person name="Zhai J."/>
            <person name="Zhou L."/>
            <person name="Zuber A."/>
            <person name="Denarie J."/>
            <person name="Dixon R.A."/>
            <person name="May G.D."/>
            <person name="Schwartz D.C."/>
            <person name="Rogers J."/>
            <person name="Quetier F."/>
            <person name="Town C.D."/>
            <person name="Roe B.A."/>
        </authorList>
    </citation>
    <scope>NUCLEOTIDE SEQUENCE [LARGE SCALE GENOMIC DNA]</scope>
    <source>
        <strain evidence="1">A17</strain>
        <strain evidence="2 3">cv. Jemalong A17</strain>
    </source>
</reference>
<dbReference type="EnsemblPlants" id="AES88734">
    <property type="protein sequence ID" value="AES88734"/>
    <property type="gene ID" value="MTR_4g061500"/>
</dbReference>
<dbReference type="HOGENOM" id="CLU_2625690_0_0_1"/>
<dbReference type="AlphaFoldDB" id="G7JRL2"/>
<evidence type="ECO:0000313" key="3">
    <source>
        <dbReference type="Proteomes" id="UP000002051"/>
    </source>
</evidence>
<sequence length="78" mass="9087">MPTYSQILLLHKTPSFFWGERAKKLDAVRIMISILIGIVVEHPFRRPDSGLKSRPMTGRRPGLDFKKIWQVRLRPCKA</sequence>
<protein>
    <submittedName>
        <fullName evidence="1 2">Uncharacterized protein</fullName>
    </submittedName>
</protein>
<keyword evidence="3" id="KW-1185">Reference proteome</keyword>
<dbReference type="Proteomes" id="UP000002051">
    <property type="component" value="Chromosome 4"/>
</dbReference>
<name>G7JRL2_MEDTR</name>
<reference evidence="2" key="3">
    <citation type="submission" date="2015-04" db="UniProtKB">
        <authorList>
            <consortium name="EnsemblPlants"/>
        </authorList>
    </citation>
    <scope>IDENTIFICATION</scope>
    <source>
        <strain evidence="2">cv. Jemalong A17</strain>
    </source>
</reference>
<evidence type="ECO:0000313" key="1">
    <source>
        <dbReference type="EMBL" id="AES88734.1"/>
    </source>
</evidence>
<dbReference type="PaxDb" id="3880-AES88734"/>
<dbReference type="EMBL" id="CM001220">
    <property type="protein sequence ID" value="AES88734.1"/>
    <property type="molecule type" value="Genomic_DNA"/>
</dbReference>
<evidence type="ECO:0000313" key="2">
    <source>
        <dbReference type="EnsemblPlants" id="AES88734"/>
    </source>
</evidence>
<proteinExistence type="predicted"/>
<reference evidence="1 3" key="2">
    <citation type="journal article" date="2014" name="BMC Genomics">
        <title>An improved genome release (version Mt4.0) for the model legume Medicago truncatula.</title>
        <authorList>
            <person name="Tang H."/>
            <person name="Krishnakumar V."/>
            <person name="Bidwell S."/>
            <person name="Rosen B."/>
            <person name="Chan A."/>
            <person name="Zhou S."/>
            <person name="Gentzbittel L."/>
            <person name="Childs K.L."/>
            <person name="Yandell M."/>
            <person name="Gundlach H."/>
            <person name="Mayer K.F."/>
            <person name="Schwartz D.C."/>
            <person name="Town C.D."/>
        </authorList>
    </citation>
    <scope>GENOME REANNOTATION</scope>
    <source>
        <strain evidence="2 3">cv. Jemalong A17</strain>
    </source>
</reference>
<organism evidence="1 3">
    <name type="scientific">Medicago truncatula</name>
    <name type="common">Barrel medic</name>
    <name type="synonym">Medicago tribuloides</name>
    <dbReference type="NCBI Taxonomy" id="3880"/>
    <lineage>
        <taxon>Eukaryota</taxon>
        <taxon>Viridiplantae</taxon>
        <taxon>Streptophyta</taxon>
        <taxon>Embryophyta</taxon>
        <taxon>Tracheophyta</taxon>
        <taxon>Spermatophyta</taxon>
        <taxon>Magnoliopsida</taxon>
        <taxon>eudicotyledons</taxon>
        <taxon>Gunneridae</taxon>
        <taxon>Pentapetalae</taxon>
        <taxon>rosids</taxon>
        <taxon>fabids</taxon>
        <taxon>Fabales</taxon>
        <taxon>Fabaceae</taxon>
        <taxon>Papilionoideae</taxon>
        <taxon>50 kb inversion clade</taxon>
        <taxon>NPAAA clade</taxon>
        <taxon>Hologalegina</taxon>
        <taxon>IRL clade</taxon>
        <taxon>Trifolieae</taxon>
        <taxon>Medicago</taxon>
    </lineage>
</organism>